<evidence type="ECO:0000256" key="1">
    <source>
        <dbReference type="SAM" id="MobiDB-lite"/>
    </source>
</evidence>
<evidence type="ECO:0000313" key="2">
    <source>
        <dbReference type="EMBL" id="GKV01463.1"/>
    </source>
</evidence>
<name>A0AAV5IU83_9ROSI</name>
<accession>A0AAV5IU83</accession>
<protein>
    <submittedName>
        <fullName evidence="2">Uncharacterized protein</fullName>
    </submittedName>
</protein>
<dbReference type="AlphaFoldDB" id="A0AAV5IU83"/>
<gene>
    <name evidence="2" type="ORF">SLEP1_g14013</name>
</gene>
<proteinExistence type="predicted"/>
<comment type="caution">
    <text evidence="2">The sequence shown here is derived from an EMBL/GenBank/DDBJ whole genome shotgun (WGS) entry which is preliminary data.</text>
</comment>
<reference evidence="2 3" key="1">
    <citation type="journal article" date="2021" name="Commun. Biol.">
        <title>The genome of Shorea leprosula (Dipterocarpaceae) highlights the ecological relevance of drought in aseasonal tropical rainforests.</title>
        <authorList>
            <person name="Ng K.K.S."/>
            <person name="Kobayashi M.J."/>
            <person name="Fawcett J.A."/>
            <person name="Hatakeyama M."/>
            <person name="Paape T."/>
            <person name="Ng C.H."/>
            <person name="Ang C.C."/>
            <person name="Tnah L.H."/>
            <person name="Lee C.T."/>
            <person name="Nishiyama T."/>
            <person name="Sese J."/>
            <person name="O'Brien M.J."/>
            <person name="Copetti D."/>
            <person name="Mohd Noor M.I."/>
            <person name="Ong R.C."/>
            <person name="Putra M."/>
            <person name="Sireger I.Z."/>
            <person name="Indrioko S."/>
            <person name="Kosugi Y."/>
            <person name="Izuno A."/>
            <person name="Isagi Y."/>
            <person name="Lee S.L."/>
            <person name="Shimizu K.K."/>
        </authorList>
    </citation>
    <scope>NUCLEOTIDE SEQUENCE [LARGE SCALE GENOMIC DNA]</scope>
    <source>
        <strain evidence="2">214</strain>
    </source>
</reference>
<feature type="compositionally biased region" description="Polar residues" evidence="1">
    <location>
        <begin position="44"/>
        <end position="57"/>
    </location>
</feature>
<dbReference type="EMBL" id="BPVZ01000017">
    <property type="protein sequence ID" value="GKV01463.1"/>
    <property type="molecule type" value="Genomic_DNA"/>
</dbReference>
<evidence type="ECO:0000313" key="3">
    <source>
        <dbReference type="Proteomes" id="UP001054252"/>
    </source>
</evidence>
<keyword evidence="3" id="KW-1185">Reference proteome</keyword>
<organism evidence="2 3">
    <name type="scientific">Rubroshorea leprosula</name>
    <dbReference type="NCBI Taxonomy" id="152421"/>
    <lineage>
        <taxon>Eukaryota</taxon>
        <taxon>Viridiplantae</taxon>
        <taxon>Streptophyta</taxon>
        <taxon>Embryophyta</taxon>
        <taxon>Tracheophyta</taxon>
        <taxon>Spermatophyta</taxon>
        <taxon>Magnoliopsida</taxon>
        <taxon>eudicotyledons</taxon>
        <taxon>Gunneridae</taxon>
        <taxon>Pentapetalae</taxon>
        <taxon>rosids</taxon>
        <taxon>malvids</taxon>
        <taxon>Malvales</taxon>
        <taxon>Dipterocarpaceae</taxon>
        <taxon>Rubroshorea</taxon>
    </lineage>
</organism>
<dbReference type="Proteomes" id="UP001054252">
    <property type="component" value="Unassembled WGS sequence"/>
</dbReference>
<feature type="region of interest" description="Disordered" evidence="1">
    <location>
        <begin position="27"/>
        <end position="69"/>
    </location>
</feature>
<sequence length="187" mass="20859">MLMAQVGDGNGSGMDFGPLVERRGGLEESDGLLSNPNGTGGCSTGNKTNTDNGSQLASVREMGKRDLTGKRHKKIEDCYPKKLEETYTKQGELVTARTKNRQGRREVAQKAEAKKMERVGNVFISDACIAHRNQVIQKELLLHEVRKIIRVGKELGIEIKGNEEEIESRLLVLEERDKERGRNLGRK</sequence>